<comment type="caution">
    <text evidence="1">The sequence shown here is derived from an EMBL/GenBank/DDBJ whole genome shotgun (WGS) entry which is preliminary data.</text>
</comment>
<protein>
    <submittedName>
        <fullName evidence="1">Uncharacterized protein</fullName>
    </submittedName>
</protein>
<sequence length="218" mass="23549">MVRRTDRLHDLPGKRPDQEIRGGSFVLRRTLMEIARNASMFDSNCGASERQVIGTGTWLRNSLVDIARSCQRDYVLRGGTVEFDSTGALHILWVRIMVATHGGRLILGPKSADPGLLLLDVSLDDEAADATVSIVFQGVASLTVTYDGDTDMTLIGLLAGTPTELDCNAWAVARLRGNACGLSEENSRSIAGDNDSTPLYIRHYVAGETGEICLVIGQ</sequence>
<proteinExistence type="predicted"/>
<dbReference type="RefSeq" id="WP_048850158.1">
    <property type="nucleotide sequence ID" value="NZ_BANI01000031.1"/>
</dbReference>
<reference evidence="1 2" key="1">
    <citation type="submission" date="2012-11" db="EMBL/GenBank/DDBJ databases">
        <title>Whole genome sequence of Gluconacetobacter europaeus NBRC3261.</title>
        <authorList>
            <person name="Azuma Y."/>
            <person name="Higashiura N."/>
            <person name="Hirakawa H."/>
            <person name="Matsushita K."/>
        </authorList>
    </citation>
    <scope>NUCLEOTIDE SEQUENCE [LARGE SCALE GENOMIC DNA]</scope>
    <source>
        <strain evidence="1 2">NBRC 3261</strain>
    </source>
</reference>
<gene>
    <name evidence="1" type="ORF">Geu3261_0031_002</name>
</gene>
<dbReference type="AlphaFoldDB" id="A0A0D6PW84"/>
<evidence type="ECO:0000313" key="1">
    <source>
        <dbReference type="EMBL" id="GAN95597.1"/>
    </source>
</evidence>
<evidence type="ECO:0000313" key="2">
    <source>
        <dbReference type="Proteomes" id="UP000032675"/>
    </source>
</evidence>
<organism evidence="1 2">
    <name type="scientific">Komagataeibacter europaeus NBRC 3261</name>
    <dbReference type="NCBI Taxonomy" id="1234669"/>
    <lineage>
        <taxon>Bacteria</taxon>
        <taxon>Pseudomonadati</taxon>
        <taxon>Pseudomonadota</taxon>
        <taxon>Alphaproteobacteria</taxon>
        <taxon>Acetobacterales</taxon>
        <taxon>Acetobacteraceae</taxon>
        <taxon>Komagataeibacter</taxon>
    </lineage>
</organism>
<dbReference type="EMBL" id="BANI01000031">
    <property type="protein sequence ID" value="GAN95597.1"/>
    <property type="molecule type" value="Genomic_DNA"/>
</dbReference>
<dbReference type="Proteomes" id="UP000032675">
    <property type="component" value="Unassembled WGS sequence"/>
</dbReference>
<accession>A0A0D6PW84</accession>
<name>A0A0D6PW84_KOMEU</name>